<feature type="transmembrane region" description="Helical" evidence="11">
    <location>
        <begin position="56"/>
        <end position="77"/>
    </location>
</feature>
<keyword evidence="5" id="KW-0547">Nucleotide-binding</keyword>
<dbReference type="Gene3D" id="1.20.1560.10">
    <property type="entry name" value="ABC transporter type 1, transmembrane domain"/>
    <property type="match status" value="1"/>
</dbReference>
<evidence type="ECO:0000256" key="5">
    <source>
        <dbReference type="ARBA" id="ARBA00022741"/>
    </source>
</evidence>
<keyword evidence="7" id="KW-1278">Translocase</keyword>
<dbReference type="PROSITE" id="PS00211">
    <property type="entry name" value="ABC_TRANSPORTER_1"/>
    <property type="match status" value="1"/>
</dbReference>
<dbReference type="Pfam" id="PF00664">
    <property type="entry name" value="ABC_membrane"/>
    <property type="match status" value="1"/>
</dbReference>
<evidence type="ECO:0000256" key="4">
    <source>
        <dbReference type="ARBA" id="ARBA00022692"/>
    </source>
</evidence>
<feature type="domain" description="ABC transporter" evidence="12">
    <location>
        <begin position="335"/>
        <end position="573"/>
    </location>
</feature>
<evidence type="ECO:0000313" key="14">
    <source>
        <dbReference type="EMBL" id="MBR7747667.1"/>
    </source>
</evidence>
<keyword evidence="4 11" id="KW-0812">Transmembrane</keyword>
<evidence type="ECO:0000259" key="12">
    <source>
        <dbReference type="PROSITE" id="PS50893"/>
    </source>
</evidence>
<dbReference type="SUPFAM" id="SSF52540">
    <property type="entry name" value="P-loop containing nucleoside triphosphate hydrolases"/>
    <property type="match status" value="1"/>
</dbReference>
<dbReference type="GO" id="GO:0016887">
    <property type="term" value="F:ATP hydrolysis activity"/>
    <property type="evidence" value="ECO:0007669"/>
    <property type="project" value="InterPro"/>
</dbReference>
<dbReference type="Proteomes" id="UP000680158">
    <property type="component" value="Unassembled WGS sequence"/>
</dbReference>
<dbReference type="InterPro" id="IPR036640">
    <property type="entry name" value="ABC1_TM_sf"/>
</dbReference>
<evidence type="ECO:0000256" key="9">
    <source>
        <dbReference type="ARBA" id="ARBA00023055"/>
    </source>
</evidence>
<dbReference type="InterPro" id="IPR003439">
    <property type="entry name" value="ABC_transporter-like_ATP-bd"/>
</dbReference>
<keyword evidence="2" id="KW-0813">Transport</keyword>
<feature type="transmembrane region" description="Helical" evidence="11">
    <location>
        <begin position="247"/>
        <end position="268"/>
    </location>
</feature>
<dbReference type="SUPFAM" id="SSF90123">
    <property type="entry name" value="ABC transporter transmembrane region"/>
    <property type="match status" value="1"/>
</dbReference>
<dbReference type="FunFam" id="3.40.50.300:FF:000221">
    <property type="entry name" value="Multidrug ABC transporter ATP-binding protein"/>
    <property type="match status" value="1"/>
</dbReference>
<sequence>MTLYQLLAQFIRQHWRSYFAAAVMLFLVAALTVLIPRKIGQIIDSMVAHNLAGEALLWELATVLLMGVAIYFLRVGWRLQLFAASYRLGAQLRLRLYQRLSMQGPAFFQQQRTGDLMALGTNDADAIELAAGEAALAGFDGAMTFVLVIGMMTLGVDWRLAIAALLPFPFMAWAFKKITHHVHDASKESLERFSKLNDHVQETISGVRTLRVLGLEQRNAEQFAEMAEHAAAASLSAQRWEAAYEPAVGVALTAAGALTLGVGAYLVWQNEMSIGNLTAFSMYLGQLIWPMFAAGWVLSLLERGKAAWGRLRPVLEADLVIQDLGTIQSQVGGTIHFDKVSFSYPGQANLALNQLSFDLHAGQTLGIVGATGAGKSSVLRLLLRQFETKQGQVRWGEHRISAYPLERLRNAINWVAQEPFLFSASIASNIALSNPQASREQIMHAAELAAIHEDILRFPEAYDTPVGERGVTLSGGQKQRVAIARALLTDSPLLLLDDALSAVDTDTETRILRHLAELRLARPERSAIIVSHRLSAVAEADHILVLREGVLIEQGTHSQLLALDGWYASQWKYQQLEADLNAA</sequence>
<dbReference type="InterPro" id="IPR039421">
    <property type="entry name" value="Type_1_exporter"/>
</dbReference>
<dbReference type="EMBL" id="JAGSPM010000008">
    <property type="protein sequence ID" value="MBR7747667.1"/>
    <property type="molecule type" value="Genomic_DNA"/>
</dbReference>
<keyword evidence="9" id="KW-0445">Lipid transport</keyword>
<dbReference type="InterPro" id="IPR011527">
    <property type="entry name" value="ABC1_TM_dom"/>
</dbReference>
<feature type="domain" description="ABC transmembrane type-1" evidence="13">
    <location>
        <begin position="19"/>
        <end position="303"/>
    </location>
</feature>
<keyword evidence="3" id="KW-1003">Cell membrane</keyword>
<name>A0A941I3P7_9BURK</name>
<evidence type="ECO:0000256" key="10">
    <source>
        <dbReference type="ARBA" id="ARBA00023136"/>
    </source>
</evidence>
<keyword evidence="8 11" id="KW-1133">Transmembrane helix</keyword>
<keyword evidence="10 11" id="KW-0472">Membrane</keyword>
<comment type="caution">
    <text evidence="14">The sequence shown here is derived from an EMBL/GenBank/DDBJ whole genome shotgun (WGS) entry which is preliminary data.</text>
</comment>
<keyword evidence="15" id="KW-1185">Reference proteome</keyword>
<dbReference type="GO" id="GO:0005524">
    <property type="term" value="F:ATP binding"/>
    <property type="evidence" value="ECO:0007669"/>
    <property type="project" value="UniProtKB-KW"/>
</dbReference>
<dbReference type="SMART" id="SM00382">
    <property type="entry name" value="AAA"/>
    <property type="match status" value="1"/>
</dbReference>
<gene>
    <name evidence="14" type="ORF">KDM92_13840</name>
</gene>
<dbReference type="PROSITE" id="PS50893">
    <property type="entry name" value="ABC_TRANSPORTER_2"/>
    <property type="match status" value="1"/>
</dbReference>
<evidence type="ECO:0000256" key="6">
    <source>
        <dbReference type="ARBA" id="ARBA00022840"/>
    </source>
</evidence>
<dbReference type="CDD" id="cd18541">
    <property type="entry name" value="ABC_6TM_TmrB_like"/>
    <property type="match status" value="1"/>
</dbReference>
<accession>A0A941I3P7</accession>
<feature type="transmembrane region" description="Helical" evidence="11">
    <location>
        <begin position="15"/>
        <end position="35"/>
    </location>
</feature>
<dbReference type="GO" id="GO:0005886">
    <property type="term" value="C:plasma membrane"/>
    <property type="evidence" value="ECO:0007669"/>
    <property type="project" value="UniProtKB-SubCell"/>
</dbReference>
<dbReference type="RefSeq" id="WP_212685047.1">
    <property type="nucleotide sequence ID" value="NZ_JAGSPM010000008.1"/>
</dbReference>
<evidence type="ECO:0000256" key="3">
    <source>
        <dbReference type="ARBA" id="ARBA00022475"/>
    </source>
</evidence>
<reference evidence="14 15" key="1">
    <citation type="submission" date="2021-04" db="EMBL/GenBank/DDBJ databases">
        <title>novel species isolated from subtropical streams in China.</title>
        <authorList>
            <person name="Lu H."/>
        </authorList>
    </citation>
    <scope>NUCLEOTIDE SEQUENCE [LARGE SCALE GENOMIC DNA]</scope>
    <source>
        <strain evidence="14 15">BYS107W</strain>
    </source>
</reference>
<keyword evidence="6 14" id="KW-0067">ATP-binding</keyword>
<comment type="subcellular location">
    <subcellularLocation>
        <location evidence="1">Cell membrane</location>
        <topology evidence="1">Multi-pass membrane protein</topology>
    </subcellularLocation>
</comment>
<dbReference type="GO" id="GO:0006869">
    <property type="term" value="P:lipid transport"/>
    <property type="evidence" value="ECO:0007669"/>
    <property type="project" value="UniProtKB-KW"/>
</dbReference>
<dbReference type="InterPro" id="IPR003593">
    <property type="entry name" value="AAA+_ATPase"/>
</dbReference>
<dbReference type="Pfam" id="PF00005">
    <property type="entry name" value="ABC_tran"/>
    <property type="match status" value="1"/>
</dbReference>
<evidence type="ECO:0000256" key="2">
    <source>
        <dbReference type="ARBA" id="ARBA00022448"/>
    </source>
</evidence>
<evidence type="ECO:0000256" key="11">
    <source>
        <dbReference type="SAM" id="Phobius"/>
    </source>
</evidence>
<evidence type="ECO:0000313" key="15">
    <source>
        <dbReference type="Proteomes" id="UP000680158"/>
    </source>
</evidence>
<dbReference type="AlphaFoldDB" id="A0A941I3P7"/>
<organism evidence="14 15">
    <name type="scientific">Undibacterium baiyunense</name>
    <dbReference type="NCBI Taxonomy" id="2828731"/>
    <lineage>
        <taxon>Bacteria</taxon>
        <taxon>Pseudomonadati</taxon>
        <taxon>Pseudomonadota</taxon>
        <taxon>Betaproteobacteria</taxon>
        <taxon>Burkholderiales</taxon>
        <taxon>Oxalobacteraceae</taxon>
        <taxon>Undibacterium</taxon>
    </lineage>
</organism>
<proteinExistence type="predicted"/>
<dbReference type="PROSITE" id="PS50929">
    <property type="entry name" value="ABC_TM1F"/>
    <property type="match status" value="1"/>
</dbReference>
<feature type="transmembrane region" description="Helical" evidence="11">
    <location>
        <begin position="280"/>
        <end position="301"/>
    </location>
</feature>
<evidence type="ECO:0000259" key="13">
    <source>
        <dbReference type="PROSITE" id="PS50929"/>
    </source>
</evidence>
<evidence type="ECO:0000256" key="1">
    <source>
        <dbReference type="ARBA" id="ARBA00004651"/>
    </source>
</evidence>
<dbReference type="InterPro" id="IPR027417">
    <property type="entry name" value="P-loop_NTPase"/>
</dbReference>
<dbReference type="InterPro" id="IPR017871">
    <property type="entry name" value="ABC_transporter-like_CS"/>
</dbReference>
<dbReference type="PANTHER" id="PTHR43394">
    <property type="entry name" value="ATP-DEPENDENT PERMEASE MDL1, MITOCHONDRIAL"/>
    <property type="match status" value="1"/>
</dbReference>
<dbReference type="Gene3D" id="3.40.50.300">
    <property type="entry name" value="P-loop containing nucleotide triphosphate hydrolases"/>
    <property type="match status" value="1"/>
</dbReference>
<evidence type="ECO:0000256" key="8">
    <source>
        <dbReference type="ARBA" id="ARBA00022989"/>
    </source>
</evidence>
<protein>
    <submittedName>
        <fullName evidence="14">ATP-binding cassette domain-containing protein</fullName>
    </submittedName>
</protein>
<dbReference type="PANTHER" id="PTHR43394:SF1">
    <property type="entry name" value="ATP-BINDING CASSETTE SUB-FAMILY B MEMBER 10, MITOCHONDRIAL"/>
    <property type="match status" value="1"/>
</dbReference>
<dbReference type="GO" id="GO:0015421">
    <property type="term" value="F:ABC-type oligopeptide transporter activity"/>
    <property type="evidence" value="ECO:0007669"/>
    <property type="project" value="TreeGrafter"/>
</dbReference>
<evidence type="ECO:0000256" key="7">
    <source>
        <dbReference type="ARBA" id="ARBA00022967"/>
    </source>
</evidence>